<dbReference type="Pfam" id="PF00135">
    <property type="entry name" value="COesterase"/>
    <property type="match status" value="1"/>
</dbReference>
<sequence length="93" mass="10513">HFVVPDIQSPEPVNPWNSLREASSYGSRCAQTYHMVLLQLGHEDCLFLNIHMPKLDNSSKPLPVMVYIHGGAFISGGAQDFRPDYFMDHDVIL</sequence>
<organism evidence="6 7">
    <name type="scientific">Allacma fusca</name>
    <dbReference type="NCBI Taxonomy" id="39272"/>
    <lineage>
        <taxon>Eukaryota</taxon>
        <taxon>Metazoa</taxon>
        <taxon>Ecdysozoa</taxon>
        <taxon>Arthropoda</taxon>
        <taxon>Hexapoda</taxon>
        <taxon>Collembola</taxon>
        <taxon>Symphypleona</taxon>
        <taxon>Sminthuridae</taxon>
        <taxon>Allacma</taxon>
    </lineage>
</organism>
<dbReference type="PANTHER" id="PTHR43142">
    <property type="entry name" value="CARBOXYLIC ESTER HYDROLASE"/>
    <property type="match status" value="1"/>
</dbReference>
<keyword evidence="2" id="KW-0719">Serine esterase</keyword>
<comment type="caution">
    <text evidence="6">The sequence shown here is derived from an EMBL/GenBank/DDBJ whole genome shotgun (WGS) entry which is preliminary data.</text>
</comment>
<keyword evidence="7" id="KW-1185">Reference proteome</keyword>
<keyword evidence="4" id="KW-0325">Glycoprotein</keyword>
<dbReference type="EMBL" id="CAJVCH010281863">
    <property type="protein sequence ID" value="CAG7784741.1"/>
    <property type="molecule type" value="Genomic_DNA"/>
</dbReference>
<evidence type="ECO:0000256" key="4">
    <source>
        <dbReference type="ARBA" id="ARBA00023180"/>
    </source>
</evidence>
<dbReference type="PANTHER" id="PTHR43142:SF1">
    <property type="entry name" value="CARBOXYLIC ESTER HYDROLASE"/>
    <property type="match status" value="1"/>
</dbReference>
<protein>
    <recommendedName>
        <fullName evidence="5">Carboxylesterase type B domain-containing protein</fullName>
    </recommendedName>
</protein>
<gene>
    <name evidence="6" type="ORF">AFUS01_LOCUS23410</name>
</gene>
<keyword evidence="3" id="KW-0378">Hydrolase</keyword>
<evidence type="ECO:0000313" key="7">
    <source>
        <dbReference type="Proteomes" id="UP000708208"/>
    </source>
</evidence>
<comment type="similarity">
    <text evidence="1">Belongs to the type-B carboxylesterase/lipase family.</text>
</comment>
<dbReference type="AlphaFoldDB" id="A0A8J2K881"/>
<evidence type="ECO:0000256" key="2">
    <source>
        <dbReference type="ARBA" id="ARBA00022487"/>
    </source>
</evidence>
<feature type="non-terminal residue" evidence="6">
    <location>
        <position position="1"/>
    </location>
</feature>
<evidence type="ECO:0000259" key="5">
    <source>
        <dbReference type="Pfam" id="PF00135"/>
    </source>
</evidence>
<reference evidence="6" key="1">
    <citation type="submission" date="2021-06" db="EMBL/GenBank/DDBJ databases">
        <authorList>
            <person name="Hodson N. C."/>
            <person name="Mongue J. A."/>
            <person name="Jaron S. K."/>
        </authorList>
    </citation>
    <scope>NUCLEOTIDE SEQUENCE</scope>
</reference>
<feature type="domain" description="Carboxylesterase type B" evidence="5">
    <location>
        <begin position="8"/>
        <end position="93"/>
    </location>
</feature>
<proteinExistence type="inferred from homology"/>
<dbReference type="InterPro" id="IPR002018">
    <property type="entry name" value="CarbesteraseB"/>
</dbReference>
<feature type="non-terminal residue" evidence="6">
    <location>
        <position position="93"/>
    </location>
</feature>
<dbReference type="OrthoDB" id="6846267at2759"/>
<evidence type="ECO:0000256" key="3">
    <source>
        <dbReference type="ARBA" id="ARBA00022801"/>
    </source>
</evidence>
<dbReference type="GO" id="GO:0052689">
    <property type="term" value="F:carboxylic ester hydrolase activity"/>
    <property type="evidence" value="ECO:0007669"/>
    <property type="project" value="UniProtKB-KW"/>
</dbReference>
<name>A0A8J2K881_9HEXA</name>
<accession>A0A8J2K881</accession>
<evidence type="ECO:0000256" key="1">
    <source>
        <dbReference type="ARBA" id="ARBA00005964"/>
    </source>
</evidence>
<evidence type="ECO:0000313" key="6">
    <source>
        <dbReference type="EMBL" id="CAG7784741.1"/>
    </source>
</evidence>
<dbReference type="Proteomes" id="UP000708208">
    <property type="component" value="Unassembled WGS sequence"/>
</dbReference>